<gene>
    <name evidence="1" type="ORF">NXF25_019021</name>
</gene>
<reference evidence="1 2" key="1">
    <citation type="journal article" date="2024" name="Proc. Natl. Acad. Sci. U.S.A.">
        <title>The genetic regulatory architecture and epigenomic basis for age-related changes in rattlesnake venom.</title>
        <authorList>
            <person name="Hogan M.P."/>
            <person name="Holding M.L."/>
            <person name="Nystrom G.S."/>
            <person name="Colston T.J."/>
            <person name="Bartlett D.A."/>
            <person name="Mason A.J."/>
            <person name="Ellsworth S.A."/>
            <person name="Rautsaw R.M."/>
            <person name="Lawrence K.C."/>
            <person name="Strickland J.L."/>
            <person name="He B."/>
            <person name="Fraser P."/>
            <person name="Margres M.J."/>
            <person name="Gilbert D.M."/>
            <person name="Gibbs H.L."/>
            <person name="Parkinson C.L."/>
            <person name="Rokyta D.R."/>
        </authorList>
    </citation>
    <scope>NUCLEOTIDE SEQUENCE [LARGE SCALE GENOMIC DNA]</scope>
    <source>
        <strain evidence="1">DRR0105</strain>
    </source>
</reference>
<organism evidence="1 2">
    <name type="scientific">Crotalus adamanteus</name>
    <name type="common">Eastern diamondback rattlesnake</name>
    <dbReference type="NCBI Taxonomy" id="8729"/>
    <lineage>
        <taxon>Eukaryota</taxon>
        <taxon>Metazoa</taxon>
        <taxon>Chordata</taxon>
        <taxon>Craniata</taxon>
        <taxon>Vertebrata</taxon>
        <taxon>Euteleostomi</taxon>
        <taxon>Lepidosauria</taxon>
        <taxon>Squamata</taxon>
        <taxon>Bifurcata</taxon>
        <taxon>Unidentata</taxon>
        <taxon>Episquamata</taxon>
        <taxon>Toxicofera</taxon>
        <taxon>Serpentes</taxon>
        <taxon>Colubroidea</taxon>
        <taxon>Viperidae</taxon>
        <taxon>Crotalinae</taxon>
        <taxon>Crotalus</taxon>
    </lineage>
</organism>
<evidence type="ECO:0000313" key="2">
    <source>
        <dbReference type="Proteomes" id="UP001474421"/>
    </source>
</evidence>
<dbReference type="Gene3D" id="2.40.70.10">
    <property type="entry name" value="Acid Proteases"/>
    <property type="match status" value="1"/>
</dbReference>
<name>A0AAW1B079_CROAD</name>
<comment type="caution">
    <text evidence="1">The sequence shown here is derived from an EMBL/GenBank/DDBJ whole genome shotgun (WGS) entry which is preliminary data.</text>
</comment>
<proteinExistence type="predicted"/>
<dbReference type="CDD" id="cd00303">
    <property type="entry name" value="retropepsin_like"/>
    <property type="match status" value="1"/>
</dbReference>
<keyword evidence="2" id="KW-1185">Reference proteome</keyword>
<dbReference type="EMBL" id="JAOTOJ010000009">
    <property type="protein sequence ID" value="KAK9395660.1"/>
    <property type="molecule type" value="Genomic_DNA"/>
</dbReference>
<dbReference type="InterPro" id="IPR021109">
    <property type="entry name" value="Peptidase_aspartic_dom_sf"/>
</dbReference>
<dbReference type="AlphaFoldDB" id="A0AAW1B079"/>
<evidence type="ECO:0000313" key="1">
    <source>
        <dbReference type="EMBL" id="KAK9395660.1"/>
    </source>
</evidence>
<protein>
    <submittedName>
        <fullName evidence="1">PEG10: Retrotransposon-derived protein PEG10</fullName>
    </submittedName>
</protein>
<accession>A0AAW1B079</accession>
<dbReference type="Proteomes" id="UP001474421">
    <property type="component" value="Unassembled WGS sequence"/>
</dbReference>
<sequence>MNSAFATQWSIPQQQLSPPVLVETIDGRPLHSGPVVAVTRPLHMCIGPHVEEAMFYVATVSHFPVVLGLEWLRAHDPHIIWSSGAVRFPGKKCATHHLYACVGKVETLGI</sequence>